<dbReference type="InterPro" id="IPR036874">
    <property type="entry name" value="Carbonic_anhydrase_sf"/>
</dbReference>
<dbReference type="SUPFAM" id="SSF53056">
    <property type="entry name" value="beta-carbonic anhydrase, cab"/>
    <property type="match status" value="1"/>
</dbReference>
<comment type="caution">
    <text evidence="7">The sequence shown here is derived from an EMBL/GenBank/DDBJ whole genome shotgun (WGS) entry which is preliminary data.</text>
</comment>
<feature type="binding site" evidence="6">
    <location>
        <position position="156"/>
    </location>
    <ligand>
        <name>Zn(2+)</name>
        <dbReference type="ChEBI" id="CHEBI:29105"/>
    </ligand>
</feature>
<dbReference type="PROSITE" id="PS51318">
    <property type="entry name" value="TAT"/>
    <property type="match status" value="1"/>
</dbReference>
<dbReference type="Pfam" id="PF00484">
    <property type="entry name" value="Pro_CA"/>
    <property type="match status" value="1"/>
</dbReference>
<dbReference type="InterPro" id="IPR019546">
    <property type="entry name" value="TAT_signal_bac_arc"/>
</dbReference>
<protein>
    <recommendedName>
        <fullName evidence="2">carbonic anhydrase</fullName>
        <ecNumber evidence="2">4.2.1.1</ecNumber>
    </recommendedName>
</protein>
<comment type="similarity">
    <text evidence="1">Belongs to the beta-class carbonic anhydrase family.</text>
</comment>
<comment type="cofactor">
    <cofactor evidence="6">
        <name>Zn(2+)</name>
        <dbReference type="ChEBI" id="CHEBI:29105"/>
    </cofactor>
    <text evidence="6">Binds 1 zinc ion per subunit.</text>
</comment>
<evidence type="ECO:0000256" key="4">
    <source>
        <dbReference type="ARBA" id="ARBA00023239"/>
    </source>
</evidence>
<evidence type="ECO:0000256" key="6">
    <source>
        <dbReference type="PIRSR" id="PIRSR601765-1"/>
    </source>
</evidence>
<dbReference type="Gene3D" id="3.40.1050.10">
    <property type="entry name" value="Carbonic anhydrase"/>
    <property type="match status" value="1"/>
</dbReference>
<comment type="catalytic activity">
    <reaction evidence="5">
        <text>hydrogencarbonate + H(+) = CO2 + H2O</text>
        <dbReference type="Rhea" id="RHEA:10748"/>
        <dbReference type="ChEBI" id="CHEBI:15377"/>
        <dbReference type="ChEBI" id="CHEBI:15378"/>
        <dbReference type="ChEBI" id="CHEBI:16526"/>
        <dbReference type="ChEBI" id="CHEBI:17544"/>
        <dbReference type="EC" id="4.2.1.1"/>
    </reaction>
</comment>
<dbReference type="PROSITE" id="PS00704">
    <property type="entry name" value="PROK_CO2_ANHYDRASE_1"/>
    <property type="match status" value="1"/>
</dbReference>
<dbReference type="SMART" id="SM00947">
    <property type="entry name" value="Pro_CA"/>
    <property type="match status" value="1"/>
</dbReference>
<dbReference type="InterPro" id="IPR015892">
    <property type="entry name" value="Carbonic_anhydrase_CS"/>
</dbReference>
<feature type="binding site" evidence="6">
    <location>
        <position position="103"/>
    </location>
    <ligand>
        <name>Zn(2+)</name>
        <dbReference type="ChEBI" id="CHEBI:29105"/>
    </ligand>
</feature>
<keyword evidence="6" id="KW-0479">Metal-binding</keyword>
<feature type="binding site" evidence="6">
    <location>
        <position position="105"/>
    </location>
    <ligand>
        <name>Zn(2+)</name>
        <dbReference type="ChEBI" id="CHEBI:29105"/>
    </ligand>
</feature>
<evidence type="ECO:0000313" key="8">
    <source>
        <dbReference type="Proteomes" id="UP000753908"/>
    </source>
</evidence>
<dbReference type="GO" id="GO:0008270">
    <property type="term" value="F:zinc ion binding"/>
    <property type="evidence" value="ECO:0007669"/>
    <property type="project" value="InterPro"/>
</dbReference>
<evidence type="ECO:0000313" key="7">
    <source>
        <dbReference type="EMBL" id="MBW4547772.1"/>
    </source>
</evidence>
<gene>
    <name evidence="7" type="ORF">KME25_25505</name>
</gene>
<dbReference type="GO" id="GO:0004089">
    <property type="term" value="F:carbonate dehydratase activity"/>
    <property type="evidence" value="ECO:0007669"/>
    <property type="project" value="UniProtKB-EC"/>
</dbReference>
<dbReference type="EMBL" id="JAHHIF010000048">
    <property type="protein sequence ID" value="MBW4547772.1"/>
    <property type="molecule type" value="Genomic_DNA"/>
</dbReference>
<dbReference type="GO" id="GO:0015976">
    <property type="term" value="P:carbon utilization"/>
    <property type="evidence" value="ECO:0007669"/>
    <property type="project" value="InterPro"/>
</dbReference>
<dbReference type="EC" id="4.2.1.1" evidence="2"/>
<accession>A0A951PR67</accession>
<dbReference type="PANTHER" id="PTHR11002:SF79">
    <property type="entry name" value="CARBONIC ANHYDRASE 2"/>
    <property type="match status" value="1"/>
</dbReference>
<evidence type="ECO:0000256" key="2">
    <source>
        <dbReference type="ARBA" id="ARBA00012925"/>
    </source>
</evidence>
<dbReference type="PANTHER" id="PTHR11002">
    <property type="entry name" value="CARBONIC ANHYDRASE"/>
    <property type="match status" value="1"/>
</dbReference>
<reference evidence="7" key="1">
    <citation type="submission" date="2021-05" db="EMBL/GenBank/DDBJ databases">
        <authorList>
            <person name="Pietrasiak N."/>
            <person name="Ward R."/>
            <person name="Stajich J.E."/>
            <person name="Kurbessoian T."/>
        </authorList>
    </citation>
    <scope>NUCLEOTIDE SEQUENCE</scope>
    <source>
        <strain evidence="7">CPER-KK1</strain>
    </source>
</reference>
<dbReference type="InterPro" id="IPR001765">
    <property type="entry name" value="Carbonic_anhydrase"/>
</dbReference>
<keyword evidence="3 6" id="KW-0862">Zinc</keyword>
<evidence type="ECO:0000256" key="5">
    <source>
        <dbReference type="ARBA" id="ARBA00048348"/>
    </source>
</evidence>
<reference evidence="7" key="2">
    <citation type="journal article" date="2022" name="Microbiol. Resour. Announc.">
        <title>Metagenome Sequencing to Explore Phylogenomics of Terrestrial Cyanobacteria.</title>
        <authorList>
            <person name="Ward R.D."/>
            <person name="Stajich J.E."/>
            <person name="Johansen J.R."/>
            <person name="Huntemann M."/>
            <person name="Clum A."/>
            <person name="Foster B."/>
            <person name="Foster B."/>
            <person name="Roux S."/>
            <person name="Palaniappan K."/>
            <person name="Varghese N."/>
            <person name="Mukherjee S."/>
            <person name="Reddy T.B.K."/>
            <person name="Daum C."/>
            <person name="Copeland A."/>
            <person name="Chen I.A."/>
            <person name="Ivanova N.N."/>
            <person name="Kyrpides N.C."/>
            <person name="Shapiro N."/>
            <person name="Eloe-Fadrosh E.A."/>
            <person name="Pietrasiak N."/>
        </authorList>
    </citation>
    <scope>NUCLEOTIDE SEQUENCE</scope>
    <source>
        <strain evidence="7">CPER-KK1</strain>
    </source>
</reference>
<dbReference type="AlphaFoldDB" id="A0A951PR67"/>
<name>A0A951PR67_9CYAN</name>
<dbReference type="InterPro" id="IPR006311">
    <property type="entry name" value="TAT_signal"/>
</dbReference>
<evidence type="ECO:0000256" key="1">
    <source>
        <dbReference type="ARBA" id="ARBA00006217"/>
    </source>
</evidence>
<organism evidence="7 8">
    <name type="scientific">Symplocastrum torsivum CPER-KK1</name>
    <dbReference type="NCBI Taxonomy" id="450513"/>
    <lineage>
        <taxon>Bacteria</taxon>
        <taxon>Bacillati</taxon>
        <taxon>Cyanobacteriota</taxon>
        <taxon>Cyanophyceae</taxon>
        <taxon>Oscillatoriophycideae</taxon>
        <taxon>Oscillatoriales</taxon>
        <taxon>Microcoleaceae</taxon>
        <taxon>Symplocastrum</taxon>
    </lineage>
</organism>
<sequence length="246" mass="26130">MSRINGFVGRRNFMKFLGVGGVGIAASAAGSSFLWDAQQAVAQQPASTPQQKPPSVSPDEAMKRLMEGNKRFVDEKRQIPNQSRLRLQETAVAQYPFASILGCADSRVPAEIVFDQGLGDLFVVRVAGNVASQTAIGSLEFSTAVLGSQLIIVLGHSRCGAVSAAIADDPLPGRIGVFVEEIKPAVERVRFKTGDIEENAVTANVQYQAAQLAESSTILAGLIRDSKLKIVGGRYDLATGQVTIVT</sequence>
<dbReference type="CDD" id="cd03378">
    <property type="entry name" value="beta_CA_cladeC"/>
    <property type="match status" value="1"/>
</dbReference>
<keyword evidence="4" id="KW-0456">Lyase</keyword>
<evidence type="ECO:0000256" key="3">
    <source>
        <dbReference type="ARBA" id="ARBA00022833"/>
    </source>
</evidence>
<dbReference type="Proteomes" id="UP000753908">
    <property type="component" value="Unassembled WGS sequence"/>
</dbReference>
<proteinExistence type="inferred from homology"/>
<dbReference type="NCBIfam" id="TIGR01409">
    <property type="entry name" value="TAT_signal_seq"/>
    <property type="match status" value="1"/>
</dbReference>
<feature type="binding site" evidence="6">
    <location>
        <position position="159"/>
    </location>
    <ligand>
        <name>Zn(2+)</name>
        <dbReference type="ChEBI" id="CHEBI:29105"/>
    </ligand>
</feature>